<dbReference type="InterPro" id="IPR009091">
    <property type="entry name" value="RCC1/BLIP-II"/>
</dbReference>
<dbReference type="EMBL" id="JQDR03010531">
    <property type="protein sequence ID" value="KAA0194131.1"/>
    <property type="molecule type" value="Genomic_DNA"/>
</dbReference>
<dbReference type="GO" id="GO:0031267">
    <property type="term" value="F:small GTPase binding"/>
    <property type="evidence" value="ECO:0007669"/>
    <property type="project" value="TreeGrafter"/>
</dbReference>
<dbReference type="KEGG" id="hazt:108681935"/>
<gene>
    <name evidence="5" type="primary">LOC108681935</name>
    <name evidence="3" type="ORF">HAZT_HAZT005946</name>
</gene>
<feature type="region of interest" description="Disordered" evidence="2">
    <location>
        <begin position="1"/>
        <end position="59"/>
    </location>
</feature>
<organism evidence="3">
    <name type="scientific">Hyalella azteca</name>
    <name type="common">Amphipod</name>
    <dbReference type="NCBI Taxonomy" id="294128"/>
    <lineage>
        <taxon>Eukaryota</taxon>
        <taxon>Metazoa</taxon>
        <taxon>Ecdysozoa</taxon>
        <taxon>Arthropoda</taxon>
        <taxon>Crustacea</taxon>
        <taxon>Multicrustacea</taxon>
        <taxon>Malacostraca</taxon>
        <taxon>Eumalacostraca</taxon>
        <taxon>Peracarida</taxon>
        <taxon>Amphipoda</taxon>
        <taxon>Senticaudata</taxon>
        <taxon>Talitrida</taxon>
        <taxon>Talitroidea</taxon>
        <taxon>Hyalellidae</taxon>
        <taxon>Hyalella</taxon>
    </lineage>
</organism>
<dbReference type="Pfam" id="PF00415">
    <property type="entry name" value="RCC1"/>
    <property type="match status" value="5"/>
</dbReference>
<evidence type="ECO:0000256" key="1">
    <source>
        <dbReference type="PROSITE-ProRule" id="PRU00235"/>
    </source>
</evidence>
<dbReference type="InterPro" id="IPR028641">
    <property type="entry name" value="RCC2"/>
</dbReference>
<dbReference type="Gene3D" id="2.130.10.30">
    <property type="entry name" value="Regulator of chromosome condensation 1/beta-lactamase-inhibitor protein II"/>
    <property type="match status" value="2"/>
</dbReference>
<feature type="repeat" description="RCC1" evidence="1">
    <location>
        <begin position="307"/>
        <end position="360"/>
    </location>
</feature>
<feature type="compositionally biased region" description="Basic and acidic residues" evidence="2">
    <location>
        <begin position="1"/>
        <end position="22"/>
    </location>
</feature>
<dbReference type="PANTHER" id="PTHR46207">
    <property type="entry name" value="PROTEIN RCC2"/>
    <property type="match status" value="1"/>
</dbReference>
<dbReference type="GO" id="GO:0016020">
    <property type="term" value="C:membrane"/>
    <property type="evidence" value="ECO:0007669"/>
    <property type="project" value="TreeGrafter"/>
</dbReference>
<feature type="repeat" description="RCC1" evidence="1">
    <location>
        <begin position="405"/>
        <end position="458"/>
    </location>
</feature>
<feature type="repeat" description="RCC1" evidence="1">
    <location>
        <begin position="231"/>
        <end position="306"/>
    </location>
</feature>
<evidence type="ECO:0000313" key="3">
    <source>
        <dbReference type="EMBL" id="KAA0194131.1"/>
    </source>
</evidence>
<feature type="repeat" description="RCC1" evidence="1">
    <location>
        <begin position="179"/>
        <end position="230"/>
    </location>
</feature>
<dbReference type="RefSeq" id="XP_018026507.1">
    <property type="nucleotide sequence ID" value="XM_018171018.2"/>
</dbReference>
<dbReference type="PANTHER" id="PTHR46207:SF1">
    <property type="entry name" value="PROTEIN RCC2"/>
    <property type="match status" value="1"/>
</dbReference>
<dbReference type="AlphaFoldDB" id="A0A6A0GZK8"/>
<dbReference type="Proteomes" id="UP000711488">
    <property type="component" value="Unassembled WGS sequence"/>
</dbReference>
<name>A0A6A0GZK8_HYAAZ</name>
<feature type="repeat" description="RCC1" evidence="1">
    <location>
        <begin position="127"/>
        <end position="178"/>
    </location>
</feature>
<reference evidence="3" key="1">
    <citation type="submission" date="2014-08" db="EMBL/GenBank/DDBJ databases">
        <authorList>
            <person name="Murali S."/>
            <person name="Richards S."/>
            <person name="Bandaranaike D."/>
            <person name="Bellair M."/>
            <person name="Blankenburg K."/>
            <person name="Chao H."/>
            <person name="Dinh H."/>
            <person name="Doddapaneni H."/>
            <person name="Dugan-Rocha S."/>
            <person name="Elkadiri S."/>
            <person name="Gnanaolivu R."/>
            <person name="Hughes D."/>
            <person name="Lee S."/>
            <person name="Li M."/>
            <person name="Ming W."/>
            <person name="Munidasa M."/>
            <person name="Muniz J."/>
            <person name="Nguyen L."/>
            <person name="Osuji N."/>
            <person name="Pu L.-L."/>
            <person name="Puazo M."/>
            <person name="Skinner E."/>
            <person name="Qu C."/>
            <person name="Quiroz J."/>
            <person name="Raj R."/>
            <person name="Weissenberger G."/>
            <person name="Xin Y."/>
            <person name="Zou X."/>
            <person name="Han Y."/>
            <person name="Worley K."/>
            <person name="Muzny D."/>
            <person name="Gibbs R."/>
        </authorList>
    </citation>
    <scope>NUCLEOTIDE SEQUENCE</scope>
    <source>
        <strain evidence="3">HAZT.00-mixed</strain>
        <tissue evidence="3">Whole organism</tissue>
    </source>
</reference>
<dbReference type="PRINTS" id="PR00633">
    <property type="entry name" value="RCCNDNSATION"/>
</dbReference>
<dbReference type="OMA" id="GKWKNTG"/>
<proteinExistence type="predicted"/>
<dbReference type="SUPFAM" id="SSF50985">
    <property type="entry name" value="RCC1/BLIP-II"/>
    <property type="match status" value="1"/>
</dbReference>
<accession>A0A6A0GZK8</accession>
<reference evidence="5" key="4">
    <citation type="submission" date="2025-04" db="UniProtKB">
        <authorList>
            <consortium name="RefSeq"/>
        </authorList>
    </citation>
    <scope>IDENTIFICATION</scope>
    <source>
        <tissue evidence="5">Whole organism</tissue>
    </source>
</reference>
<keyword evidence="4" id="KW-1185">Reference proteome</keyword>
<evidence type="ECO:0000256" key="2">
    <source>
        <dbReference type="SAM" id="MobiDB-lite"/>
    </source>
</evidence>
<dbReference type="OrthoDB" id="297375at2759"/>
<reference evidence="3" key="2">
    <citation type="journal article" date="2018" name="Environ. Sci. Technol.">
        <title>The Toxicogenome of Hyalella azteca: A Model for Sediment Ecotoxicology and Evolutionary Toxicology.</title>
        <authorList>
            <person name="Poynton H.C."/>
            <person name="Hasenbein S."/>
            <person name="Benoit J.B."/>
            <person name="Sepulveda M.S."/>
            <person name="Poelchau M.F."/>
            <person name="Hughes D.S.T."/>
            <person name="Murali S.C."/>
            <person name="Chen S."/>
            <person name="Glastad K.M."/>
            <person name="Goodisman M.A.D."/>
            <person name="Werren J.H."/>
            <person name="Vineis J.H."/>
            <person name="Bowen J.L."/>
            <person name="Friedrich M."/>
            <person name="Jones J."/>
            <person name="Robertson H.M."/>
            <person name="Feyereisen R."/>
            <person name="Mechler-Hickson A."/>
            <person name="Mathers N."/>
            <person name="Lee C.E."/>
            <person name="Colbourne J.K."/>
            <person name="Biales A."/>
            <person name="Johnston J.S."/>
            <person name="Wellborn G.A."/>
            <person name="Rosendale A.J."/>
            <person name="Cridge A.G."/>
            <person name="Munoz-Torres M.C."/>
            <person name="Bain P.A."/>
            <person name="Manny A.R."/>
            <person name="Major K.M."/>
            <person name="Lambert F.N."/>
            <person name="Vulpe C.D."/>
            <person name="Tuck P."/>
            <person name="Blalock B.J."/>
            <person name="Lin Y.Y."/>
            <person name="Smith M.E."/>
            <person name="Ochoa-Acuna H."/>
            <person name="Chen M.M."/>
            <person name="Childers C.P."/>
            <person name="Qu J."/>
            <person name="Dugan S."/>
            <person name="Lee S.L."/>
            <person name="Chao H."/>
            <person name="Dinh H."/>
            <person name="Han Y."/>
            <person name="Doddapaneni H."/>
            <person name="Worley K.C."/>
            <person name="Muzny D.M."/>
            <person name="Gibbs R.A."/>
            <person name="Richards S."/>
        </authorList>
    </citation>
    <scope>NUCLEOTIDE SEQUENCE</scope>
    <source>
        <strain evidence="3">HAZT.00-mixed</strain>
        <tissue evidence="3">Whole organism</tissue>
    </source>
</reference>
<dbReference type="Proteomes" id="UP000694843">
    <property type="component" value="Unplaced"/>
</dbReference>
<dbReference type="PROSITE" id="PS50012">
    <property type="entry name" value="RCC1_3"/>
    <property type="match status" value="5"/>
</dbReference>
<dbReference type="InterPro" id="IPR000408">
    <property type="entry name" value="Reg_chr_condens"/>
</dbReference>
<sequence>MTPEKRLADDDAGEQEPKRLKEDSDDVSEGASNKTETEEKPEAVSSDAPTEEVENSKDEKFVVSEECGTLLLSGCVQWNLIGRRNLKATPALQHFTPRRAKTFANIKVSFVASHCSAAHHIIITQDGTVYTMGRNEKGQLGCGDCEEHAGPVKVNALDGLHVIAGAVGRNHSLFLTDDGTVYACGDNKSGQCGVGNNTAVITTPTKIDFKEGRISKVACGAEFSMIIDKRGYLYSFGCPEYGQLGHNTDGKYFITSNKLSFEFVTSPRRIPVFVECAKGGPIKPIPDVHVTDVACGNNHTVVRDSQKRAFAWGFGGYGRLGHAEPKDEMIPRLIKFFDGHNRGVLQVFCGSTFTVANTELGVYLWGQTKRTGEANMYPKPIQDLYGWNVRSIGCSATSIVVAADDNVIAWGPSPTYGELGLGDNIKSSTTPKECKHLDGVHVYQVACSAGLTLYIARDSTDQDKGLLAKLKEVPV</sequence>
<dbReference type="GeneID" id="108681935"/>
<reference evidence="3" key="3">
    <citation type="submission" date="2019-06" db="EMBL/GenBank/DDBJ databases">
        <authorList>
            <person name="Poynton C."/>
            <person name="Hasenbein S."/>
            <person name="Benoit J.B."/>
            <person name="Sepulveda M.S."/>
            <person name="Poelchau M.F."/>
            <person name="Murali S.C."/>
            <person name="Chen S."/>
            <person name="Glastad K.M."/>
            <person name="Werren J.H."/>
            <person name="Vineis J.H."/>
            <person name="Bowen J.L."/>
            <person name="Friedrich M."/>
            <person name="Jones J."/>
            <person name="Robertson H.M."/>
            <person name="Feyereisen R."/>
            <person name="Mechler-Hickson A."/>
            <person name="Mathers N."/>
            <person name="Lee C.E."/>
            <person name="Colbourne J.K."/>
            <person name="Biales A."/>
            <person name="Johnston J.S."/>
            <person name="Wellborn G.A."/>
            <person name="Rosendale A.J."/>
            <person name="Cridge A.G."/>
            <person name="Munoz-Torres M.C."/>
            <person name="Bain P.A."/>
            <person name="Manny A.R."/>
            <person name="Major K.M."/>
            <person name="Lambert F.N."/>
            <person name="Vulpe C.D."/>
            <person name="Tuck P."/>
            <person name="Blalock B.J."/>
            <person name="Lin Y.-Y."/>
            <person name="Smith M.E."/>
            <person name="Ochoa-Acuna H."/>
            <person name="Chen M.-J.M."/>
            <person name="Childers C.P."/>
            <person name="Qu J."/>
            <person name="Dugan S."/>
            <person name="Lee S.L."/>
            <person name="Chao H."/>
            <person name="Dinh H."/>
            <person name="Han Y."/>
            <person name="Doddapaneni H."/>
            <person name="Worley K.C."/>
            <person name="Muzny D.M."/>
            <person name="Gibbs R.A."/>
            <person name="Richards S."/>
        </authorList>
    </citation>
    <scope>NUCLEOTIDE SEQUENCE</scope>
    <source>
        <strain evidence="3">HAZT.00-mixed</strain>
        <tissue evidence="3">Whole organism</tissue>
    </source>
</reference>
<evidence type="ECO:0000313" key="4">
    <source>
        <dbReference type="Proteomes" id="UP000694843"/>
    </source>
</evidence>
<protein>
    <submittedName>
        <fullName evidence="5">Protein RCC2 homolog</fullName>
    </submittedName>
</protein>
<evidence type="ECO:0000313" key="5">
    <source>
        <dbReference type="RefSeq" id="XP_018026507.1"/>
    </source>
</evidence>